<reference evidence="1 2" key="1">
    <citation type="submission" date="2014-06" db="EMBL/GenBank/DDBJ databases">
        <title>Whole Genome Sequences of Three Symbiotic Endozoicomonas Bacteria.</title>
        <authorList>
            <person name="Neave M.J."/>
            <person name="Apprill A."/>
            <person name="Voolstra C.R."/>
        </authorList>
    </citation>
    <scope>NUCLEOTIDE SEQUENCE [LARGE SCALE GENOMIC DNA]</scope>
    <source>
        <strain evidence="1 2">DSM 22380</strain>
    </source>
</reference>
<comment type="caution">
    <text evidence="1">The sequence shown here is derived from an EMBL/GenBank/DDBJ whole genome shotgun (WGS) entry which is preliminary data.</text>
</comment>
<accession>A0A081KFU3</accession>
<evidence type="ECO:0000313" key="1">
    <source>
        <dbReference type="EMBL" id="KEI73019.1"/>
    </source>
</evidence>
<keyword evidence="2" id="KW-1185">Reference proteome</keyword>
<sequence length="237" mass="26724">MSKTTFDYCLLDRELLTVTVTPLLVAQVKKDLYIEKVLNLAETASKEAMQAITISSTGLKATKFNIHPDRLSIYQKTSLSDAEALKAKVHGKGKLQMGADLQQALEEAKGRKKEILLKQWQQAIKRQKEIGWKEMHTIQKDAINYKMGNCEVQAVMAINNFNKGLTPREIPVFKIEARTCNDLFIGEEHVVGVVSIYPTSGNRLIARFVMDPWSGHCLPIKEVASCHPKVRLNPDYQ</sequence>
<dbReference type="EMBL" id="JOJP01000001">
    <property type="protein sequence ID" value="KEI73019.1"/>
    <property type="molecule type" value="Genomic_DNA"/>
</dbReference>
<organism evidence="1 2">
    <name type="scientific">Endozoicomonas elysicola</name>
    <dbReference type="NCBI Taxonomy" id="305900"/>
    <lineage>
        <taxon>Bacteria</taxon>
        <taxon>Pseudomonadati</taxon>
        <taxon>Pseudomonadota</taxon>
        <taxon>Gammaproteobacteria</taxon>
        <taxon>Oceanospirillales</taxon>
        <taxon>Endozoicomonadaceae</taxon>
        <taxon>Endozoicomonas</taxon>
    </lineage>
</organism>
<dbReference type="Proteomes" id="UP000027997">
    <property type="component" value="Unassembled WGS sequence"/>
</dbReference>
<dbReference type="AlphaFoldDB" id="A0A081KFU3"/>
<gene>
    <name evidence="1" type="ORF">GV64_21915</name>
</gene>
<protein>
    <submittedName>
        <fullName evidence="1">Uncharacterized protein</fullName>
    </submittedName>
</protein>
<name>A0A081KFU3_9GAMM</name>
<proteinExistence type="predicted"/>
<evidence type="ECO:0000313" key="2">
    <source>
        <dbReference type="Proteomes" id="UP000027997"/>
    </source>
</evidence>